<evidence type="ECO:0000256" key="1">
    <source>
        <dbReference type="SAM" id="SignalP"/>
    </source>
</evidence>
<dbReference type="Proteomes" id="UP000004814">
    <property type="component" value="Unassembled WGS sequence"/>
</dbReference>
<feature type="signal peptide" evidence="1">
    <location>
        <begin position="1"/>
        <end position="32"/>
    </location>
</feature>
<evidence type="ECO:0000313" key="2">
    <source>
        <dbReference type="EMBL" id="EDT38728.1"/>
    </source>
</evidence>
<sequence length="307" mass="33899">MNEGNKRRATHATRTAAAVACMLLLAQPGLHAEETADAASATQAAALPAELAKVTHEPLAQQARWLRTAAQRGTLAQLDDATLTTLFKALDPLAVPLYIRNGPNGYPSYQFTMVRQERISGKWSDTPDRMLVKTTREPLRVYAKWLPGGAHAGQETIYDTTQRKDEMYGHLGGLLGKIPLWTALDGALARAQSNHQVKDLGTEFITNLYLTEGKKYQEAGVQRPTQVEAKTIGGVRVVALTYETPTGRPQFYAKKETLGLDLHAPYFRTVESYDNDGKIFERIIIEKIAPATLDESAFDPKNPDYAF</sequence>
<dbReference type="Pfam" id="PF07608">
    <property type="entry name" value="DUF1571"/>
    <property type="match status" value="1"/>
</dbReference>
<dbReference type="InterPro" id="IPR011465">
    <property type="entry name" value="DUF1571"/>
</dbReference>
<reference evidence="2 3" key="1">
    <citation type="submission" date="2008-03" db="EMBL/GenBank/DDBJ databases">
        <title>Sequencing of the draft genome and assembly of Burkholderia ambifaria MEX-5.</title>
        <authorList>
            <consortium name="US DOE Joint Genome Institute (JGI-PGF)"/>
            <person name="Copeland A."/>
            <person name="Lucas S."/>
            <person name="Lapidus A."/>
            <person name="Glavina del Rio T."/>
            <person name="Dalin E."/>
            <person name="Tice H."/>
            <person name="Bruce D."/>
            <person name="Goodwin L."/>
            <person name="Pitluck S."/>
            <person name="Larimer F."/>
            <person name="Land M.L."/>
            <person name="Hauser L."/>
            <person name="Tiedje J."/>
            <person name="Richardson P."/>
        </authorList>
    </citation>
    <scope>NUCLEOTIDE SEQUENCE [LARGE SCALE GENOMIC DNA]</scope>
    <source>
        <strain evidence="2 3">MEX-5</strain>
    </source>
</reference>
<dbReference type="EMBL" id="ABLK01000255">
    <property type="protein sequence ID" value="EDT38728.1"/>
    <property type="molecule type" value="Genomic_DNA"/>
</dbReference>
<feature type="chain" id="PRO_5002770603" description="Signal peptide transmembrane protein" evidence="1">
    <location>
        <begin position="33"/>
        <end position="307"/>
    </location>
</feature>
<evidence type="ECO:0008006" key="4">
    <source>
        <dbReference type="Google" id="ProtNLM"/>
    </source>
</evidence>
<proteinExistence type="predicted"/>
<protein>
    <recommendedName>
        <fullName evidence="4">Signal peptide transmembrane protein</fullName>
    </recommendedName>
</protein>
<evidence type="ECO:0000313" key="3">
    <source>
        <dbReference type="Proteomes" id="UP000004814"/>
    </source>
</evidence>
<accession>B1TCI4</accession>
<dbReference type="PATRIC" id="fig|396597.7.peg.2109"/>
<gene>
    <name evidence="2" type="ORF">BamMEX5DRAFT_5500</name>
</gene>
<comment type="caution">
    <text evidence="2">The sequence shown here is derived from an EMBL/GenBank/DDBJ whole genome shotgun (WGS) entry which is preliminary data.</text>
</comment>
<organism evidence="2 3">
    <name type="scientific">Burkholderia ambifaria MEX-5</name>
    <dbReference type="NCBI Taxonomy" id="396597"/>
    <lineage>
        <taxon>Bacteria</taxon>
        <taxon>Pseudomonadati</taxon>
        <taxon>Pseudomonadota</taxon>
        <taxon>Betaproteobacteria</taxon>
        <taxon>Burkholderiales</taxon>
        <taxon>Burkholderiaceae</taxon>
        <taxon>Burkholderia</taxon>
        <taxon>Burkholderia cepacia complex</taxon>
    </lineage>
</organism>
<dbReference type="AlphaFoldDB" id="B1TCI4"/>
<name>B1TCI4_9BURK</name>
<keyword evidence="1" id="KW-0732">Signal</keyword>
<dbReference type="RefSeq" id="WP_006761269.1">
    <property type="nucleotide sequence ID" value="NZ_ABLK01000255.1"/>
</dbReference>